<name>A0A521EY95_9BACT</name>
<gene>
    <name evidence="2" type="ORF">SAMN06265218_12034</name>
</gene>
<dbReference type="Proteomes" id="UP000317593">
    <property type="component" value="Unassembled WGS sequence"/>
</dbReference>
<evidence type="ECO:0000313" key="2">
    <source>
        <dbReference type="EMBL" id="SMO88865.1"/>
    </source>
</evidence>
<feature type="coiled-coil region" evidence="1">
    <location>
        <begin position="67"/>
        <end position="94"/>
    </location>
</feature>
<accession>A0A521EY95</accession>
<protein>
    <submittedName>
        <fullName evidence="2">Uncharacterized protein</fullName>
    </submittedName>
</protein>
<dbReference type="RefSeq" id="WP_185958467.1">
    <property type="nucleotide sequence ID" value="NZ_FXTH01000020.1"/>
</dbReference>
<keyword evidence="1" id="KW-0175">Coiled coil</keyword>
<organism evidence="2 3">
    <name type="scientific">Fodinibius sediminis</name>
    <dbReference type="NCBI Taxonomy" id="1214077"/>
    <lineage>
        <taxon>Bacteria</taxon>
        <taxon>Pseudomonadati</taxon>
        <taxon>Balneolota</taxon>
        <taxon>Balneolia</taxon>
        <taxon>Balneolales</taxon>
        <taxon>Balneolaceae</taxon>
        <taxon>Fodinibius</taxon>
    </lineage>
</organism>
<sequence length="114" mass="13070">MKRRSKTWEIIVAGLAFIALSIYLFNPAGSSIPTPKHAPHMDTDSIRSAKTMIFDLEELKKLEDLKELEELKELKHLEEELKKLEEELDSTVPKAHIPELPEIKSMPNIFISSM</sequence>
<proteinExistence type="predicted"/>
<dbReference type="AlphaFoldDB" id="A0A521EY95"/>
<keyword evidence="3" id="KW-1185">Reference proteome</keyword>
<evidence type="ECO:0000313" key="3">
    <source>
        <dbReference type="Proteomes" id="UP000317593"/>
    </source>
</evidence>
<dbReference type="EMBL" id="FXTH01000020">
    <property type="protein sequence ID" value="SMO88865.1"/>
    <property type="molecule type" value="Genomic_DNA"/>
</dbReference>
<evidence type="ECO:0000256" key="1">
    <source>
        <dbReference type="SAM" id="Coils"/>
    </source>
</evidence>
<reference evidence="2 3" key="1">
    <citation type="submission" date="2017-05" db="EMBL/GenBank/DDBJ databases">
        <authorList>
            <person name="Varghese N."/>
            <person name="Submissions S."/>
        </authorList>
    </citation>
    <scope>NUCLEOTIDE SEQUENCE [LARGE SCALE GENOMIC DNA]</scope>
    <source>
        <strain evidence="2 3">DSM 21194</strain>
    </source>
</reference>